<dbReference type="EMBL" id="DS022300">
    <property type="protein sequence ID" value="OAJ37194.1"/>
    <property type="molecule type" value="Genomic_DNA"/>
</dbReference>
<reference evidence="2 3" key="2">
    <citation type="submission" date="2016-05" db="EMBL/GenBank/DDBJ databases">
        <title>Lineage-specific infection strategies underlie the spectrum of fungal disease in amphibians.</title>
        <authorList>
            <person name="Cuomo C.A."/>
            <person name="Farrer R.A."/>
            <person name="James T."/>
            <person name="Longcore J."/>
            <person name="Birren B."/>
        </authorList>
    </citation>
    <scope>NUCLEOTIDE SEQUENCE [LARGE SCALE GENOMIC DNA]</scope>
    <source>
        <strain evidence="2 3">JEL423</strain>
    </source>
</reference>
<evidence type="ECO:0000313" key="2">
    <source>
        <dbReference type="EMBL" id="OAJ37193.1"/>
    </source>
</evidence>
<protein>
    <submittedName>
        <fullName evidence="2">Uncharacterized protein</fullName>
    </submittedName>
</protein>
<feature type="compositionally biased region" description="Polar residues" evidence="1">
    <location>
        <begin position="28"/>
        <end position="41"/>
    </location>
</feature>
<organism evidence="2 3">
    <name type="scientific">Batrachochytrium dendrobatidis (strain JEL423)</name>
    <dbReference type="NCBI Taxonomy" id="403673"/>
    <lineage>
        <taxon>Eukaryota</taxon>
        <taxon>Fungi</taxon>
        <taxon>Fungi incertae sedis</taxon>
        <taxon>Chytridiomycota</taxon>
        <taxon>Chytridiomycota incertae sedis</taxon>
        <taxon>Chytridiomycetes</taxon>
        <taxon>Rhizophydiales</taxon>
        <taxon>Rhizophydiales incertae sedis</taxon>
        <taxon>Batrachochytrium</taxon>
    </lineage>
</organism>
<dbReference type="EMBL" id="DS022300">
    <property type="protein sequence ID" value="OAJ37193.1"/>
    <property type="molecule type" value="Genomic_DNA"/>
</dbReference>
<dbReference type="EMBL" id="DS022300">
    <property type="protein sequence ID" value="OAJ37195.1"/>
    <property type="molecule type" value="Genomic_DNA"/>
</dbReference>
<dbReference type="AlphaFoldDB" id="A0A177WAY2"/>
<name>A0A177WAY2_BATDL</name>
<dbReference type="VEuPathDB" id="FungiDB:BDEG_21251"/>
<accession>A0A177WAY2</accession>
<sequence>MDISYQKPQQIGQQLSPPFHRARTFQQESSPFSQLHANNGFDQRYPTRCTQEPDEMRQSHHQAAHLSPQSLFPLPQSIDRESSLGSLHRHVDHNQTAHHLPFLQPQAYGQRSFPSAFNHVSSGHYLVAHQEFGRFRTTSVVSTLSSIGDTDDRNASFKQEADDVDWYNDAQRGDKQHTTLKSTTFDRVDNTENESSLSSDLMGSIGSVSGESRSYETESNGFTLSKLDVLSRLCDVVLTDSRSADLPLLVPLIPHSSQGSHTAHQSESKSCVLNTCSSLSTFPSYTEPAHPSWIPSVQSSAGLYTPQRPLSTVHSISTSKFLDYLVPPCSTTPPATPITTDTSNGTFPSMLSANSVDSNDITYSQPSLTWDNKPFGRQYSNATRTTV</sequence>
<reference evidence="2 3" key="1">
    <citation type="submission" date="2006-10" db="EMBL/GenBank/DDBJ databases">
        <title>The Genome Sequence of Batrachochytrium dendrobatidis JEL423.</title>
        <authorList>
            <consortium name="The Broad Institute Genome Sequencing Platform"/>
            <person name="Birren B."/>
            <person name="Lander E."/>
            <person name="Galagan J."/>
            <person name="Cuomo C."/>
            <person name="Devon K."/>
            <person name="Jaffe D."/>
            <person name="Butler J."/>
            <person name="Alvarez P."/>
            <person name="Gnerre S."/>
            <person name="Grabherr M."/>
            <person name="Kleber M."/>
            <person name="Mauceli E."/>
            <person name="Brockman W."/>
            <person name="Young S."/>
            <person name="LaButti K."/>
            <person name="Sykes S."/>
            <person name="DeCaprio D."/>
            <person name="Crawford M."/>
            <person name="Koehrsen M."/>
            <person name="Engels R."/>
            <person name="Montgomery P."/>
            <person name="Pearson M."/>
            <person name="Howarth C."/>
            <person name="Larson L."/>
            <person name="White J."/>
            <person name="O'Leary S."/>
            <person name="Kodira C."/>
            <person name="Zeng Q."/>
            <person name="Yandava C."/>
            <person name="Alvarado L."/>
            <person name="Longcore J."/>
            <person name="James T."/>
        </authorList>
    </citation>
    <scope>NUCLEOTIDE SEQUENCE [LARGE SCALE GENOMIC DNA]</scope>
    <source>
        <strain evidence="2 3">JEL423</strain>
    </source>
</reference>
<gene>
    <name evidence="2" type="ORF">BDEG_21251</name>
</gene>
<feature type="region of interest" description="Disordered" evidence="1">
    <location>
        <begin position="28"/>
        <end position="65"/>
    </location>
</feature>
<evidence type="ECO:0000313" key="3">
    <source>
        <dbReference type="Proteomes" id="UP000077115"/>
    </source>
</evidence>
<dbReference type="Proteomes" id="UP000077115">
    <property type="component" value="Unassembled WGS sequence"/>
</dbReference>
<proteinExistence type="predicted"/>
<evidence type="ECO:0000256" key="1">
    <source>
        <dbReference type="SAM" id="MobiDB-lite"/>
    </source>
</evidence>